<evidence type="ECO:0000313" key="1">
    <source>
        <dbReference type="EMBL" id="RSL28682.1"/>
    </source>
</evidence>
<gene>
    <name evidence="1" type="ORF">D7Z54_35370</name>
</gene>
<name>A0A428MRK7_9BACI</name>
<protein>
    <submittedName>
        <fullName evidence="1">Uncharacterized protein</fullName>
    </submittedName>
</protein>
<organism evidence="1 2">
    <name type="scientific">Salibacterium salarium</name>
    <dbReference type="NCBI Taxonomy" id="284579"/>
    <lineage>
        <taxon>Bacteria</taxon>
        <taxon>Bacillati</taxon>
        <taxon>Bacillota</taxon>
        <taxon>Bacilli</taxon>
        <taxon>Bacillales</taxon>
        <taxon>Bacillaceae</taxon>
    </lineage>
</organism>
<accession>A0A428MRK7</accession>
<sequence>MTSSFFKKEGDSIPLPSFHSYEEIRQARVKETQVAASDSWQLNEAHDRWVLETTALAVKHVQSERGTAPAH</sequence>
<dbReference type="AlphaFoldDB" id="A0A428MRK7"/>
<proteinExistence type="predicted"/>
<keyword evidence="2" id="KW-1185">Reference proteome</keyword>
<dbReference type="EMBL" id="RBVX01000257">
    <property type="protein sequence ID" value="RSL28682.1"/>
    <property type="molecule type" value="Genomic_DNA"/>
</dbReference>
<comment type="caution">
    <text evidence="1">The sequence shown here is derived from an EMBL/GenBank/DDBJ whole genome shotgun (WGS) entry which is preliminary data.</text>
</comment>
<evidence type="ECO:0000313" key="2">
    <source>
        <dbReference type="Proteomes" id="UP000275076"/>
    </source>
</evidence>
<reference evidence="1 2" key="1">
    <citation type="submission" date="2018-10" db="EMBL/GenBank/DDBJ databases">
        <title>Draft genome sequence of Bacillus salarius IM0101, isolated from a hypersaline soil in Inner Mongolia, China.</title>
        <authorList>
            <person name="Yamprayoonswat W."/>
            <person name="Boonvisut S."/>
            <person name="Jumpathong W."/>
            <person name="Sittihan S."/>
            <person name="Ruangsuj P."/>
            <person name="Wanthongcharoen S."/>
            <person name="Thongpramul N."/>
            <person name="Pimmason S."/>
            <person name="Yu B."/>
            <person name="Yasawong M."/>
        </authorList>
    </citation>
    <scope>NUCLEOTIDE SEQUENCE [LARGE SCALE GENOMIC DNA]</scope>
    <source>
        <strain evidence="1 2">IM0101</strain>
    </source>
</reference>
<dbReference type="Proteomes" id="UP000275076">
    <property type="component" value="Unassembled WGS sequence"/>
</dbReference>
<feature type="non-terminal residue" evidence="1">
    <location>
        <position position="71"/>
    </location>
</feature>